<accession>A0ABZ2UQE1</accession>
<evidence type="ECO:0000256" key="1">
    <source>
        <dbReference type="SAM" id="MobiDB-lite"/>
    </source>
</evidence>
<dbReference type="RefSeq" id="WP_353930148.1">
    <property type="nucleotide sequence ID" value="NZ_CP150886.1"/>
</dbReference>
<evidence type="ECO:0000313" key="3">
    <source>
        <dbReference type="Proteomes" id="UP001483337"/>
    </source>
</evidence>
<evidence type="ECO:0000313" key="2">
    <source>
        <dbReference type="EMBL" id="WZB87234.1"/>
    </source>
</evidence>
<sequence>MDEKFEILDIEEGDVVIDFHNATFKLSKLSSAMKDQILSNGLRELNNRLNHQGGGELPAYKNEYWIDKGVNSEVLKPGKNWQKGKCRIKVTLEFCPDEPEVEEIPEIKEPESPLDDLRRQINDLSS</sequence>
<keyword evidence="3" id="KW-1185">Reference proteome</keyword>
<proteinExistence type="predicted"/>
<dbReference type="Proteomes" id="UP001483337">
    <property type="component" value="Chromosome"/>
</dbReference>
<name>A0ABZ2UQE1_9CYAN</name>
<dbReference type="Pfam" id="PF08872">
    <property type="entry name" value="KGK"/>
    <property type="match status" value="1"/>
</dbReference>
<feature type="region of interest" description="Disordered" evidence="1">
    <location>
        <begin position="102"/>
        <end position="126"/>
    </location>
</feature>
<dbReference type="EMBL" id="CP150886">
    <property type="protein sequence ID" value="WZB87234.1"/>
    <property type="molecule type" value="Genomic_DNA"/>
</dbReference>
<reference evidence="2 3" key="1">
    <citation type="submission" date="2024-04" db="EMBL/GenBank/DDBJ databases">
        <title>Okeanomitos corallinicola gen. &amp; sp. nov. (Nostocales, Cyanobacteria), a new toxic marine heterocyst-forming cyanobacterium from a coral reef.</title>
        <authorList>
            <person name="Li H."/>
            <person name="Li R."/>
            <person name="Kang J."/>
            <person name="Hii K.S."/>
            <person name="Mohamed H.F."/>
            <person name="Xu X."/>
            <person name="Luo Z."/>
        </authorList>
    </citation>
    <scope>NUCLEOTIDE SEQUENCE [LARGE SCALE GENOMIC DNA]</scope>
    <source>
        <strain evidence="2 3">TIOX110</strain>
    </source>
</reference>
<feature type="compositionally biased region" description="Basic and acidic residues" evidence="1">
    <location>
        <begin position="105"/>
        <end position="126"/>
    </location>
</feature>
<organism evidence="2 3">
    <name type="scientific">Okeanomitos corallinicola TIOX110</name>
    <dbReference type="NCBI Taxonomy" id="3133117"/>
    <lineage>
        <taxon>Bacteria</taxon>
        <taxon>Bacillati</taxon>
        <taxon>Cyanobacteriota</taxon>
        <taxon>Cyanophyceae</taxon>
        <taxon>Nostocales</taxon>
        <taxon>Aphanizomenonaceae</taxon>
        <taxon>Okeanomitos</taxon>
    </lineage>
</organism>
<dbReference type="InterPro" id="IPR014971">
    <property type="entry name" value="KGK"/>
</dbReference>
<gene>
    <name evidence="2" type="ORF">WJM97_17880</name>
</gene>
<protein>
    <submittedName>
        <fullName evidence="2">KGK domain-containing protein</fullName>
    </submittedName>
</protein>